<evidence type="ECO:0000259" key="1">
    <source>
        <dbReference type="Pfam" id="PF18737"/>
    </source>
</evidence>
<reference evidence="2" key="1">
    <citation type="submission" date="2022-07" db="EMBL/GenBank/DDBJ databases">
        <title>Arcobacter roscoffensis sp. nov., a marine bacterium isolated from coastal seawater collected from Roscoff, France.</title>
        <authorList>
            <person name="Pascual J."/>
            <person name="Lepeaux C."/>
            <person name="Methner A."/>
            <person name="Overmann J."/>
        </authorList>
    </citation>
    <scope>NUCLEOTIDE SEQUENCE</scope>
    <source>
        <strain evidence="2">ARW1-2F2</strain>
    </source>
</reference>
<organism evidence="2 3">
    <name type="scientific">Arcobacter roscoffensis</name>
    <dbReference type="NCBI Taxonomy" id="2961520"/>
    <lineage>
        <taxon>Bacteria</taxon>
        <taxon>Pseudomonadati</taxon>
        <taxon>Campylobacterota</taxon>
        <taxon>Epsilonproteobacteria</taxon>
        <taxon>Campylobacterales</taxon>
        <taxon>Arcobacteraceae</taxon>
        <taxon>Arcobacter</taxon>
    </lineage>
</organism>
<evidence type="ECO:0000313" key="2">
    <source>
        <dbReference type="EMBL" id="UTJ05373.1"/>
    </source>
</evidence>
<dbReference type="Proteomes" id="UP001060012">
    <property type="component" value="Chromosome"/>
</dbReference>
<proteinExistence type="predicted"/>
<sequence length="243" mass="28942">MDFTNYRNDIEYDLDWRLQELRLLKNQIALLKDEEKKIQLRKALLVMLYSHFEGFFKISLLTYIKYINDLKLHCNEIQHKPELITSTMDEIFIKYEDLNIRNKMINKKSREESVESEEGDVKSVDTLFRRTDFITNFDKYMQLVINLKDNVINTESNLKSHVLEKNFYKLSIPHNILKDSNKVINKLVNLRNSIAHGSRKTGFKEDDYQKIETEIIEKVMKPLINILNTEARILVSHSHIYTI</sequence>
<accession>A0ABY5E2V2</accession>
<dbReference type="InterPro" id="IPR040788">
    <property type="entry name" value="HEPN_MAE_28990"/>
</dbReference>
<dbReference type="Pfam" id="PF18737">
    <property type="entry name" value="HEPN_MAE_28990"/>
    <property type="match status" value="1"/>
</dbReference>
<protein>
    <submittedName>
        <fullName evidence="2">MAE_28990/MAE_18760 family HEPN-like nuclease</fullName>
    </submittedName>
</protein>
<dbReference type="EMBL" id="CP100595">
    <property type="protein sequence ID" value="UTJ05373.1"/>
    <property type="molecule type" value="Genomic_DNA"/>
</dbReference>
<keyword evidence="3" id="KW-1185">Reference proteome</keyword>
<feature type="domain" description="MAE-28990/MAE-18760-like HEPN" evidence="1">
    <location>
        <begin position="9"/>
        <end position="225"/>
    </location>
</feature>
<evidence type="ECO:0000313" key="3">
    <source>
        <dbReference type="Proteomes" id="UP001060012"/>
    </source>
</evidence>
<name>A0ABY5E2V2_9BACT</name>
<dbReference type="RefSeq" id="WP_254575554.1">
    <property type="nucleotide sequence ID" value="NZ_CP100595.1"/>
</dbReference>
<gene>
    <name evidence="2" type="ORF">NJU99_08840</name>
</gene>